<protein>
    <submittedName>
        <fullName evidence="2">Uncharacterized protein</fullName>
    </submittedName>
</protein>
<organism evidence="2">
    <name type="scientific">Zea mays</name>
    <name type="common">Maize</name>
    <dbReference type="NCBI Taxonomy" id="4577"/>
    <lineage>
        <taxon>Eukaryota</taxon>
        <taxon>Viridiplantae</taxon>
        <taxon>Streptophyta</taxon>
        <taxon>Embryophyta</taxon>
        <taxon>Tracheophyta</taxon>
        <taxon>Spermatophyta</taxon>
        <taxon>Magnoliopsida</taxon>
        <taxon>Liliopsida</taxon>
        <taxon>Poales</taxon>
        <taxon>Poaceae</taxon>
        <taxon>PACMAD clade</taxon>
        <taxon>Panicoideae</taxon>
        <taxon>Andropogonodae</taxon>
        <taxon>Andropogoneae</taxon>
        <taxon>Tripsacinae</taxon>
        <taxon>Zea</taxon>
    </lineage>
</organism>
<feature type="region of interest" description="Disordered" evidence="1">
    <location>
        <begin position="1"/>
        <end position="28"/>
    </location>
</feature>
<name>B6SGI1_MAIZE</name>
<dbReference type="EMBL" id="EU951846">
    <property type="protein sequence ID" value="ACG23964.1"/>
    <property type="molecule type" value="mRNA"/>
</dbReference>
<proteinExistence type="evidence at transcript level"/>
<evidence type="ECO:0000256" key="1">
    <source>
        <dbReference type="SAM" id="MobiDB-lite"/>
    </source>
</evidence>
<dbReference type="AlphaFoldDB" id="B6SGI1"/>
<sequence length="44" mass="5003">MGKENDIGGKDAPYSVSSSSSLKRQRSDDSFNSIWCDKFDMYLH</sequence>
<accession>B6SGI1</accession>
<reference evidence="2" key="1">
    <citation type="journal article" date="2009" name="Plant Mol. Biol.">
        <title>Insights into corn genes derived from large-scale cDNA sequencing.</title>
        <authorList>
            <person name="Alexandrov N.N."/>
            <person name="Brover V.V."/>
            <person name="Freidin S."/>
            <person name="Troukhan M.E."/>
            <person name="Tatarinova T.V."/>
            <person name="Zhang H."/>
            <person name="Swaller T.J."/>
            <person name="Lu Y.P."/>
            <person name="Bouck J."/>
            <person name="Flavell R.B."/>
            <person name="Feldmann K.A."/>
        </authorList>
    </citation>
    <scope>NUCLEOTIDE SEQUENCE</scope>
</reference>
<dbReference type="EMBL" id="EU976869">
    <property type="protein sequence ID" value="ACG48987.1"/>
    <property type="molecule type" value="mRNA"/>
</dbReference>
<evidence type="ECO:0000313" key="2">
    <source>
        <dbReference type="EMBL" id="ACG23964.1"/>
    </source>
</evidence>